<dbReference type="GO" id="GO:0006313">
    <property type="term" value="P:DNA transposition"/>
    <property type="evidence" value="ECO:0007669"/>
    <property type="project" value="InterPro"/>
</dbReference>
<dbReference type="InterPro" id="IPR036515">
    <property type="entry name" value="Transposase_17_sf"/>
</dbReference>
<dbReference type="PANTHER" id="PTHR34322">
    <property type="entry name" value="TRANSPOSASE, Y1_TNP DOMAIN-CONTAINING"/>
    <property type="match status" value="1"/>
</dbReference>
<name>A0A0G1ILM7_9BACT</name>
<protein>
    <submittedName>
        <fullName evidence="2">Transposase</fullName>
    </submittedName>
</protein>
<dbReference type="GO" id="GO:0003677">
    <property type="term" value="F:DNA binding"/>
    <property type="evidence" value="ECO:0007669"/>
    <property type="project" value="InterPro"/>
</dbReference>
<comment type="caution">
    <text evidence="2">The sequence shown here is derived from an EMBL/GenBank/DDBJ whole genome shotgun (WGS) entry which is preliminary data.</text>
</comment>
<dbReference type="EMBL" id="LCIR01000007">
    <property type="protein sequence ID" value="KKT59813.1"/>
    <property type="molecule type" value="Genomic_DNA"/>
</dbReference>
<proteinExistence type="predicted"/>
<evidence type="ECO:0000313" key="2">
    <source>
        <dbReference type="EMBL" id="KKT59813.1"/>
    </source>
</evidence>
<dbReference type="SUPFAM" id="SSF143422">
    <property type="entry name" value="Transposase IS200-like"/>
    <property type="match status" value="1"/>
</dbReference>
<organism evidence="2 3">
    <name type="scientific">Candidatus Giovannonibacteria bacterium GW2011_GWA1_44_25</name>
    <dbReference type="NCBI Taxonomy" id="1618645"/>
    <lineage>
        <taxon>Bacteria</taxon>
        <taxon>Candidatus Giovannoniibacteriota</taxon>
    </lineage>
</organism>
<dbReference type="PANTHER" id="PTHR34322:SF2">
    <property type="entry name" value="TRANSPOSASE IS200-LIKE DOMAIN-CONTAINING PROTEIN"/>
    <property type="match status" value="1"/>
</dbReference>
<dbReference type="GO" id="GO:0004803">
    <property type="term" value="F:transposase activity"/>
    <property type="evidence" value="ECO:0007669"/>
    <property type="project" value="InterPro"/>
</dbReference>
<dbReference type="Proteomes" id="UP000034087">
    <property type="component" value="Unassembled WGS sequence"/>
</dbReference>
<sequence length="214" mass="25156">MRKIVFVNGEFYHIYNRGADKRIVFANNYDFQRFLQSVEEFNSVDPIGSIYQNSFCEPQLRRPTSKLVNVVCYCLNPNHYHMILQQRISGGISEFMKRLGGGYTKHFNFKHKRSGVLFQGKFKANHIDSNEYLLHASAYVNLNGLVHKLKNKQFYSSWEEFVNKYSKGACKKDIILDQFKDVNEYRMFAQDALKNILARKELLKEMEDLLALEN</sequence>
<dbReference type="Pfam" id="PF01797">
    <property type="entry name" value="Y1_Tnp"/>
    <property type="match status" value="1"/>
</dbReference>
<dbReference type="Gene3D" id="3.30.70.1290">
    <property type="entry name" value="Transposase IS200-like"/>
    <property type="match status" value="1"/>
</dbReference>
<evidence type="ECO:0000259" key="1">
    <source>
        <dbReference type="SMART" id="SM01321"/>
    </source>
</evidence>
<dbReference type="AlphaFoldDB" id="A0A0G1ILM7"/>
<reference evidence="2 3" key="1">
    <citation type="journal article" date="2015" name="Nature">
        <title>rRNA introns, odd ribosomes, and small enigmatic genomes across a large radiation of phyla.</title>
        <authorList>
            <person name="Brown C.T."/>
            <person name="Hug L.A."/>
            <person name="Thomas B.C."/>
            <person name="Sharon I."/>
            <person name="Castelle C.J."/>
            <person name="Singh A."/>
            <person name="Wilkins M.J."/>
            <person name="Williams K.H."/>
            <person name="Banfield J.F."/>
        </authorList>
    </citation>
    <scope>NUCLEOTIDE SEQUENCE [LARGE SCALE GENOMIC DNA]</scope>
</reference>
<dbReference type="InterPro" id="IPR002686">
    <property type="entry name" value="Transposase_17"/>
</dbReference>
<evidence type="ECO:0000313" key="3">
    <source>
        <dbReference type="Proteomes" id="UP000034087"/>
    </source>
</evidence>
<accession>A0A0G1ILM7</accession>
<gene>
    <name evidence="2" type="ORF">UW53_C0007G0031</name>
</gene>
<dbReference type="SMART" id="SM01321">
    <property type="entry name" value="Y1_Tnp"/>
    <property type="match status" value="1"/>
</dbReference>
<feature type="domain" description="Transposase IS200-like" evidence="1">
    <location>
        <begin position="7"/>
        <end position="143"/>
    </location>
</feature>